<reference evidence="2" key="1">
    <citation type="submission" date="2020-02" db="EMBL/GenBank/DDBJ databases">
        <authorList>
            <person name="Meier V. D."/>
        </authorList>
    </citation>
    <scope>NUCLEOTIDE SEQUENCE</scope>
    <source>
        <strain evidence="2">AVDCRST_MAG67</strain>
    </source>
</reference>
<name>A0A6J4TTI1_9ACTN</name>
<dbReference type="SMART" id="SM00267">
    <property type="entry name" value="GGDEF"/>
    <property type="match status" value="1"/>
</dbReference>
<feature type="domain" description="GGDEF" evidence="1">
    <location>
        <begin position="1"/>
        <end position="125"/>
    </location>
</feature>
<dbReference type="GO" id="GO:1902201">
    <property type="term" value="P:negative regulation of bacterial-type flagellum-dependent cell motility"/>
    <property type="evidence" value="ECO:0007669"/>
    <property type="project" value="TreeGrafter"/>
</dbReference>
<dbReference type="GO" id="GO:0043709">
    <property type="term" value="P:cell adhesion involved in single-species biofilm formation"/>
    <property type="evidence" value="ECO:0007669"/>
    <property type="project" value="TreeGrafter"/>
</dbReference>
<evidence type="ECO:0000259" key="1">
    <source>
        <dbReference type="PROSITE" id="PS50887"/>
    </source>
</evidence>
<dbReference type="GO" id="GO:0005886">
    <property type="term" value="C:plasma membrane"/>
    <property type="evidence" value="ECO:0007669"/>
    <property type="project" value="TreeGrafter"/>
</dbReference>
<sequence>MTLDHFKAINDTYGHGKGDDVLAAVGAVAASTVRAGDFVGRFGGEEFAAVLPDTDRAGALEAAEKLRAAIATITVPGIDRPITASFGVAVMPDDAGEPDLLLREADRALYSAKRAGRNRVETTTVVAATTA</sequence>
<dbReference type="PANTHER" id="PTHR45138:SF9">
    <property type="entry name" value="DIGUANYLATE CYCLASE DGCM-RELATED"/>
    <property type="match status" value="1"/>
</dbReference>
<gene>
    <name evidence="2" type="ORF">AVDCRST_MAG67-4125</name>
</gene>
<dbReference type="InterPro" id="IPR029787">
    <property type="entry name" value="Nucleotide_cyclase"/>
</dbReference>
<dbReference type="SUPFAM" id="SSF55073">
    <property type="entry name" value="Nucleotide cyclase"/>
    <property type="match status" value="1"/>
</dbReference>
<evidence type="ECO:0000313" key="2">
    <source>
        <dbReference type="EMBL" id="CAA9530664.1"/>
    </source>
</evidence>
<dbReference type="InterPro" id="IPR043128">
    <property type="entry name" value="Rev_trsase/Diguanyl_cyclase"/>
</dbReference>
<dbReference type="PROSITE" id="PS50887">
    <property type="entry name" value="GGDEF"/>
    <property type="match status" value="1"/>
</dbReference>
<dbReference type="EMBL" id="CADCVQ010000167">
    <property type="protein sequence ID" value="CAA9530664.1"/>
    <property type="molecule type" value="Genomic_DNA"/>
</dbReference>
<dbReference type="PANTHER" id="PTHR45138">
    <property type="entry name" value="REGULATORY COMPONENTS OF SENSORY TRANSDUCTION SYSTEM"/>
    <property type="match status" value="1"/>
</dbReference>
<dbReference type="Gene3D" id="3.30.70.270">
    <property type="match status" value="1"/>
</dbReference>
<dbReference type="AlphaFoldDB" id="A0A6J4TTI1"/>
<dbReference type="Pfam" id="PF00990">
    <property type="entry name" value="GGDEF"/>
    <property type="match status" value="1"/>
</dbReference>
<dbReference type="CDD" id="cd01949">
    <property type="entry name" value="GGDEF"/>
    <property type="match status" value="1"/>
</dbReference>
<dbReference type="GO" id="GO:0052621">
    <property type="term" value="F:diguanylate cyclase activity"/>
    <property type="evidence" value="ECO:0007669"/>
    <property type="project" value="TreeGrafter"/>
</dbReference>
<organism evidence="2">
    <name type="scientific">uncultured Solirubrobacteraceae bacterium</name>
    <dbReference type="NCBI Taxonomy" id="1162706"/>
    <lineage>
        <taxon>Bacteria</taxon>
        <taxon>Bacillati</taxon>
        <taxon>Actinomycetota</taxon>
        <taxon>Thermoleophilia</taxon>
        <taxon>Solirubrobacterales</taxon>
        <taxon>Solirubrobacteraceae</taxon>
        <taxon>environmental samples</taxon>
    </lineage>
</organism>
<protein>
    <recommendedName>
        <fullName evidence="1">GGDEF domain-containing protein</fullName>
    </recommendedName>
</protein>
<dbReference type="InterPro" id="IPR050469">
    <property type="entry name" value="Diguanylate_Cyclase"/>
</dbReference>
<dbReference type="InterPro" id="IPR000160">
    <property type="entry name" value="GGDEF_dom"/>
</dbReference>
<accession>A0A6J4TTI1</accession>
<dbReference type="NCBIfam" id="TIGR00254">
    <property type="entry name" value="GGDEF"/>
    <property type="match status" value="1"/>
</dbReference>
<proteinExistence type="predicted"/>